<dbReference type="KEGG" id="vg:54976444"/>
<sequence length="83" mass="9124">MSIVAAALLLAASSNCGSTPGAMMGLSNHGEEVISQFVDDDGTAWRFWYDYDDGSYTITYTEPDTAFRSCMFASGETRIYRET</sequence>
<reference evidence="1 2" key="1">
    <citation type="submission" date="2016-06" db="EMBL/GenBank/DDBJ databases">
        <title>Not all particles are equal: the selective enrichment of particle-associated bacteria from the Mediterranean Sea.</title>
        <authorList>
            <person name="Lopez-Perez M."/>
            <person name="Kimes N.E."/>
            <person name="Haro-Moreno J.M."/>
            <person name="Rodriguez-Valera F."/>
        </authorList>
    </citation>
    <scope>NUCLEOTIDE SEQUENCE [LARGE SCALE GENOMIC DNA]</scope>
</reference>
<dbReference type="GeneID" id="54976444"/>
<dbReference type="RefSeq" id="YP_009786368.1">
    <property type="nucleotide sequence ID" value="NC_047768.1"/>
</dbReference>
<evidence type="ECO:0000313" key="2">
    <source>
        <dbReference type="Proteomes" id="UP000222126"/>
    </source>
</evidence>
<protein>
    <submittedName>
        <fullName evidence="1">Uncharacterized protein</fullName>
    </submittedName>
</protein>
<evidence type="ECO:0000313" key="1">
    <source>
        <dbReference type="EMBL" id="ANS06204.1"/>
    </source>
</evidence>
<organism evidence="1 2">
    <name type="scientific">Phage MedPE-SWcel-C56</name>
    <dbReference type="NCBI Taxonomy" id="1871314"/>
    <lineage>
        <taxon>Viruses</taxon>
        <taxon>Duplodnaviria</taxon>
        <taxon>Heunggongvirae</taxon>
        <taxon>Uroviricota</taxon>
        <taxon>Caudoviricetes</taxon>
        <taxon>Autographivirales</taxon>
        <taxon>Kafavirus</taxon>
        <taxon>Kafavirus SWcelC56</taxon>
    </lineage>
</organism>
<name>A0A1B1IY08_9CAUD</name>
<dbReference type="Proteomes" id="UP000222126">
    <property type="component" value="Segment"/>
</dbReference>
<dbReference type="EMBL" id="KX397280">
    <property type="protein sequence ID" value="ANS06204.1"/>
    <property type="molecule type" value="Genomic_DNA"/>
</dbReference>
<keyword evidence="2" id="KW-1185">Reference proteome</keyword>
<accession>A0A1B1IY08</accession>
<proteinExistence type="predicted"/>